<comment type="subcellular location">
    <subcellularLocation>
        <location evidence="1">Membrane</location>
        <topology evidence="1">Multi-pass membrane protein</topology>
    </subcellularLocation>
</comment>
<feature type="transmembrane region" description="Helical" evidence="5">
    <location>
        <begin position="136"/>
        <end position="162"/>
    </location>
</feature>
<dbReference type="Pfam" id="PF04932">
    <property type="entry name" value="Wzy_C"/>
    <property type="match status" value="1"/>
</dbReference>
<protein>
    <submittedName>
        <fullName evidence="7">O-antigen ligase</fullName>
    </submittedName>
</protein>
<keyword evidence="8" id="KW-1185">Reference proteome</keyword>
<sequence length="723" mass="81196">MALNWKSILYVLVPMTMLVAYMEQGWFYIDRPIPLFMMCIWMFLALFWCLRQNLEGSEVEFKLNHLHKKEPVSNVYPVESILWFIPLIVTSIGCLQLFFSPIHMNAHIELIVQFAFYTAFCFVIVNLLRDSSGLRVVYLSWLILGAVAIISALVVVYGLWSIPHALWQNANDPRMATRLGGVLQYPNTFGALMVAIILEKLMLLSINDDRRPIQLILCLWGCVCLFLTGSRGAFSVFLIGWGIGFLLLKGEALLRYGLYTFSLGIGAILVAKPLIQVNLLPVTQAGIANLMITTLCVLLWCYGGEVGIGKLIYYRSKVQKVKKVQRFEILGKVLILLAGVIAILTVVLDRYPSLMNKDTGLARILMYKDALQLWKKSPWFGYGGGAWRSMVYHVQSSAYVGKEVHSGDVDLLLNIGVIGLFVVLLGLSLLIYSMWKRRSYLLPACSAIILHSIIDFDLRYTIVWLGLFLLIGLHLVERSTTNKENIENMDLCVKKGWNKRLLPSFRGIPAGIGSPLSGSLLSIVLLVSLGFAIPFYISTSLTTQSVQSALRLAPYRSELTIALAKKLPLSQAEQLLLRGIHYDRQNGELWLLLGQTQAARQQPKATQALIQSARLNPYSAHAQVEALAQIALLSASLEHSGKQQAAAEVAKEGYRLYLDYRRLVQHSLQQPAFKNDRRFGMVQEAQMWGRHLATHLTSAHITSHLATKDLTKGEYELTFLHVP</sequence>
<feature type="transmembrane region" description="Helical" evidence="5">
    <location>
        <begin position="182"/>
        <end position="201"/>
    </location>
</feature>
<dbReference type="PANTHER" id="PTHR37422">
    <property type="entry name" value="TEICHURONIC ACID BIOSYNTHESIS PROTEIN TUAE"/>
    <property type="match status" value="1"/>
</dbReference>
<feature type="transmembrane region" description="Helical" evidence="5">
    <location>
        <begin position="7"/>
        <end position="29"/>
    </location>
</feature>
<evidence type="ECO:0000256" key="1">
    <source>
        <dbReference type="ARBA" id="ARBA00004141"/>
    </source>
</evidence>
<evidence type="ECO:0000313" key="7">
    <source>
        <dbReference type="EMBL" id="MBP1906378.1"/>
    </source>
</evidence>
<evidence type="ECO:0000256" key="4">
    <source>
        <dbReference type="ARBA" id="ARBA00023136"/>
    </source>
</evidence>
<feature type="transmembrane region" description="Helical" evidence="5">
    <location>
        <begin position="213"/>
        <end position="228"/>
    </location>
</feature>
<dbReference type="GO" id="GO:0016874">
    <property type="term" value="F:ligase activity"/>
    <property type="evidence" value="ECO:0007669"/>
    <property type="project" value="UniProtKB-KW"/>
</dbReference>
<evidence type="ECO:0000313" key="8">
    <source>
        <dbReference type="Proteomes" id="UP001519272"/>
    </source>
</evidence>
<keyword evidence="7" id="KW-0436">Ligase</keyword>
<accession>A0ABS4FUW9</accession>
<feature type="transmembrane region" description="Helical" evidence="5">
    <location>
        <begin position="439"/>
        <end position="454"/>
    </location>
</feature>
<feature type="transmembrane region" description="Helical" evidence="5">
    <location>
        <begin position="287"/>
        <end position="308"/>
    </location>
</feature>
<dbReference type="InterPro" id="IPR007016">
    <property type="entry name" value="O-antigen_ligase-rel_domated"/>
</dbReference>
<gene>
    <name evidence="7" type="ORF">J2Z32_003028</name>
</gene>
<name>A0ABS4FUW9_9BACL</name>
<dbReference type="EMBL" id="JAGGKG010000015">
    <property type="protein sequence ID" value="MBP1906378.1"/>
    <property type="molecule type" value="Genomic_DNA"/>
</dbReference>
<evidence type="ECO:0000256" key="3">
    <source>
        <dbReference type="ARBA" id="ARBA00022989"/>
    </source>
</evidence>
<feature type="transmembrane region" description="Helical" evidence="5">
    <location>
        <begin position="516"/>
        <end position="537"/>
    </location>
</feature>
<feature type="transmembrane region" description="Helical" evidence="5">
    <location>
        <begin position="256"/>
        <end position="275"/>
    </location>
</feature>
<feature type="domain" description="O-antigen ligase-related" evidence="6">
    <location>
        <begin position="217"/>
        <end position="423"/>
    </location>
</feature>
<reference evidence="7 8" key="1">
    <citation type="submission" date="2021-03" db="EMBL/GenBank/DDBJ databases">
        <title>Genomic Encyclopedia of Type Strains, Phase IV (KMG-IV): sequencing the most valuable type-strain genomes for metagenomic binning, comparative biology and taxonomic classification.</title>
        <authorList>
            <person name="Goeker M."/>
        </authorList>
    </citation>
    <scope>NUCLEOTIDE SEQUENCE [LARGE SCALE GENOMIC DNA]</scope>
    <source>
        <strain evidence="7 8">DSM 14349</strain>
    </source>
</reference>
<feature type="transmembrane region" description="Helical" evidence="5">
    <location>
        <begin position="75"/>
        <end position="98"/>
    </location>
</feature>
<dbReference type="InterPro" id="IPR051533">
    <property type="entry name" value="WaaL-like"/>
</dbReference>
<dbReference type="Gene3D" id="1.25.40.10">
    <property type="entry name" value="Tetratricopeptide repeat domain"/>
    <property type="match status" value="1"/>
</dbReference>
<feature type="transmembrane region" description="Helical" evidence="5">
    <location>
        <begin position="411"/>
        <end position="432"/>
    </location>
</feature>
<organism evidence="7 8">
    <name type="scientific">Paenibacillus turicensis</name>
    <dbReference type="NCBI Taxonomy" id="160487"/>
    <lineage>
        <taxon>Bacteria</taxon>
        <taxon>Bacillati</taxon>
        <taxon>Bacillota</taxon>
        <taxon>Bacilli</taxon>
        <taxon>Bacillales</taxon>
        <taxon>Paenibacillaceae</taxon>
        <taxon>Paenibacillus</taxon>
    </lineage>
</organism>
<evidence type="ECO:0000259" key="6">
    <source>
        <dbReference type="Pfam" id="PF04932"/>
    </source>
</evidence>
<comment type="caution">
    <text evidence="7">The sequence shown here is derived from an EMBL/GenBank/DDBJ whole genome shotgun (WGS) entry which is preliminary data.</text>
</comment>
<feature type="transmembrane region" description="Helical" evidence="5">
    <location>
        <begin position="110"/>
        <end position="129"/>
    </location>
</feature>
<dbReference type="PANTHER" id="PTHR37422:SF13">
    <property type="entry name" value="LIPOPOLYSACCHARIDE BIOSYNTHESIS PROTEIN PA4999-RELATED"/>
    <property type="match status" value="1"/>
</dbReference>
<keyword evidence="4 5" id="KW-0472">Membrane</keyword>
<evidence type="ECO:0000256" key="5">
    <source>
        <dbReference type="SAM" id="Phobius"/>
    </source>
</evidence>
<evidence type="ECO:0000256" key="2">
    <source>
        <dbReference type="ARBA" id="ARBA00022692"/>
    </source>
</evidence>
<feature type="transmembrane region" description="Helical" evidence="5">
    <location>
        <begin position="329"/>
        <end position="348"/>
    </location>
</feature>
<keyword evidence="3 5" id="KW-1133">Transmembrane helix</keyword>
<proteinExistence type="predicted"/>
<keyword evidence="2 5" id="KW-0812">Transmembrane</keyword>
<dbReference type="InterPro" id="IPR011990">
    <property type="entry name" value="TPR-like_helical_dom_sf"/>
</dbReference>
<feature type="transmembrane region" description="Helical" evidence="5">
    <location>
        <begin position="460"/>
        <end position="476"/>
    </location>
</feature>
<dbReference type="Proteomes" id="UP001519272">
    <property type="component" value="Unassembled WGS sequence"/>
</dbReference>